<sequence>MAEHERQKRYVSPARREALRICAGMLVRLVDVVEGCHRLTLLRRAAGVDEWDRDFAVFAHMSEEFDRLGAWEGRRYWSEEELAKAVPNGREIAARARAMTERGCHSVVRRVVAEAEG</sequence>
<reference evidence="1" key="1">
    <citation type="submission" date="2023-07" db="EMBL/GenBank/DDBJ databases">
        <title>Functional and genomic diversity of the sorghum phyllosphere microbiome.</title>
        <authorList>
            <person name="Shade A."/>
        </authorList>
    </citation>
    <scope>NUCLEOTIDE SEQUENCE</scope>
    <source>
        <strain evidence="1">SORGH_AS_0457</strain>
    </source>
</reference>
<dbReference type="Proteomes" id="UP001226084">
    <property type="component" value="Unassembled WGS sequence"/>
</dbReference>
<organism evidence="1 2">
    <name type="scientific">Stenotrophomonas rhizophila</name>
    <dbReference type="NCBI Taxonomy" id="216778"/>
    <lineage>
        <taxon>Bacteria</taxon>
        <taxon>Pseudomonadati</taxon>
        <taxon>Pseudomonadota</taxon>
        <taxon>Gammaproteobacteria</taxon>
        <taxon>Lysobacterales</taxon>
        <taxon>Lysobacteraceae</taxon>
        <taxon>Stenotrophomonas</taxon>
    </lineage>
</organism>
<dbReference type="EMBL" id="JAUTAS010000001">
    <property type="protein sequence ID" value="MDQ1109585.1"/>
    <property type="molecule type" value="Genomic_DNA"/>
</dbReference>
<evidence type="ECO:0000313" key="1">
    <source>
        <dbReference type="EMBL" id="MDQ1109585.1"/>
    </source>
</evidence>
<proteinExistence type="predicted"/>
<comment type="caution">
    <text evidence="1">The sequence shown here is derived from an EMBL/GenBank/DDBJ whole genome shotgun (WGS) entry which is preliminary data.</text>
</comment>
<gene>
    <name evidence="1" type="ORF">QE424_002744</name>
</gene>
<name>A0AAP5AL60_9GAMM</name>
<evidence type="ECO:0000313" key="2">
    <source>
        <dbReference type="Proteomes" id="UP001226084"/>
    </source>
</evidence>
<dbReference type="AlphaFoldDB" id="A0AAP5AL60"/>
<accession>A0AAP5AL60</accession>
<dbReference type="RefSeq" id="WP_210131883.1">
    <property type="nucleotide sequence ID" value="NZ_JABEXP010000002.1"/>
</dbReference>
<evidence type="ECO:0008006" key="3">
    <source>
        <dbReference type="Google" id="ProtNLM"/>
    </source>
</evidence>
<protein>
    <recommendedName>
        <fullName evidence="3">DUF2489 domain-containing protein</fullName>
    </recommendedName>
</protein>